<evidence type="ECO:0000313" key="4">
    <source>
        <dbReference type="EMBL" id="KAE9270614.1"/>
    </source>
</evidence>
<sequence>MSGSDPETHVPSVGVWKSSPITKEWHESWESFYEYLKVYQADTHQLFRLRSSTSVARRNAEIKAQAGADLSPESTGQRKNIFNKSTQCKADVKAAVAWNNDKQQFMIRTTGYSTDHNHRVDAAAYDNHPSTRRVEDPVLLAFVDVLQSAGSKPTRIVQFLRAKTGKNVTLRDVHNMVARMREERRGCETVEQRLETVLRGFCKRRGNRASVLETSWGHIKEILKPEMPLDECVDTLIFLQALAEMEYSKKITAVGYMQYQGADEELDRLSREVSTYAYRQIEAQYWMAKDPSTHYDISEITPNMFVVSGCDGRSYHVDTSKYRCSCVFMRTTLLPCRHVMYWRLINGKSAIPIRHIAPRWRLSCKLNQPAEEEDAPKDQVARKSFQLRESMMVASRHEVLNGTTKYTTACRRGNQIADIMSRNGTTVFNAMLAALDKFEEIIKDGIAPCVSRDKSLVDTFKPTQPEHVPVRMTDQTTTALIDAISGDKDLVELDEEVLSDEVPKTLSALHDTPGDRSPATAMTQRKAQMVTGVNGVSTGTGSAEDVPTGTDGTVEVTEGTAGADEVPTDTQGDAEVPTDTDRLIAGMRQSSILTKRHPASSASEGSDSSHPTSFTLTKSSKSRGRPKVRKQQKAPVKKSRMARGKENAAKLVQGTCTSPKSTTSCEAT</sequence>
<keyword evidence="1" id="KW-0862">Zinc</keyword>
<comment type="caution">
    <text evidence="4">The sequence shown here is derived from an EMBL/GenBank/DDBJ whole genome shotgun (WGS) entry which is preliminary data.</text>
</comment>
<feature type="compositionally biased region" description="Basic residues" evidence="2">
    <location>
        <begin position="620"/>
        <end position="642"/>
    </location>
</feature>
<proteinExistence type="predicted"/>
<feature type="compositionally biased region" description="Low complexity" evidence="2">
    <location>
        <begin position="535"/>
        <end position="563"/>
    </location>
</feature>
<keyword evidence="1" id="KW-0863">Zinc-finger</keyword>
<feature type="compositionally biased region" description="Polar residues" evidence="2">
    <location>
        <begin position="654"/>
        <end position="668"/>
    </location>
</feature>
<feature type="compositionally biased region" description="Polar residues" evidence="2">
    <location>
        <begin position="610"/>
        <end position="619"/>
    </location>
</feature>
<name>A0A6A4BBX1_9STRA</name>
<dbReference type="Proteomes" id="UP000437068">
    <property type="component" value="Unassembled WGS sequence"/>
</dbReference>
<dbReference type="InterPro" id="IPR007527">
    <property type="entry name" value="Znf_SWIM"/>
</dbReference>
<evidence type="ECO:0000256" key="2">
    <source>
        <dbReference type="SAM" id="MobiDB-lite"/>
    </source>
</evidence>
<dbReference type="EMBL" id="QXGE01004444">
    <property type="protein sequence ID" value="KAE9270614.1"/>
    <property type="molecule type" value="Genomic_DNA"/>
</dbReference>
<dbReference type="PROSITE" id="PS50966">
    <property type="entry name" value="ZF_SWIM"/>
    <property type="match status" value="1"/>
</dbReference>
<feature type="compositionally biased region" description="Low complexity" evidence="2">
    <location>
        <begin position="600"/>
        <end position="609"/>
    </location>
</feature>
<protein>
    <recommendedName>
        <fullName evidence="3">SWIM-type domain-containing protein</fullName>
    </recommendedName>
</protein>
<dbReference type="InterPro" id="IPR052579">
    <property type="entry name" value="Zinc_finger_SWIM"/>
</dbReference>
<evidence type="ECO:0000313" key="5">
    <source>
        <dbReference type="Proteomes" id="UP000437068"/>
    </source>
</evidence>
<evidence type="ECO:0000256" key="1">
    <source>
        <dbReference type="PROSITE-ProRule" id="PRU00325"/>
    </source>
</evidence>
<dbReference type="PANTHER" id="PTHR31569">
    <property type="entry name" value="SWIM-TYPE DOMAIN-CONTAINING PROTEIN"/>
    <property type="match status" value="1"/>
</dbReference>
<organism evidence="4 5">
    <name type="scientific">Phytophthora fragariae</name>
    <dbReference type="NCBI Taxonomy" id="53985"/>
    <lineage>
        <taxon>Eukaryota</taxon>
        <taxon>Sar</taxon>
        <taxon>Stramenopiles</taxon>
        <taxon>Oomycota</taxon>
        <taxon>Peronosporomycetes</taxon>
        <taxon>Peronosporales</taxon>
        <taxon>Peronosporaceae</taxon>
        <taxon>Phytophthora</taxon>
    </lineage>
</organism>
<evidence type="ECO:0000259" key="3">
    <source>
        <dbReference type="PROSITE" id="PS50966"/>
    </source>
</evidence>
<gene>
    <name evidence="4" type="ORF">PF001_g28732</name>
</gene>
<dbReference type="AlphaFoldDB" id="A0A6A4BBX1"/>
<dbReference type="PANTHER" id="PTHR31569:SF4">
    <property type="entry name" value="SWIM-TYPE DOMAIN-CONTAINING PROTEIN"/>
    <property type="match status" value="1"/>
</dbReference>
<feature type="region of interest" description="Disordered" evidence="2">
    <location>
        <begin position="535"/>
        <end position="668"/>
    </location>
</feature>
<dbReference type="GO" id="GO:0008270">
    <property type="term" value="F:zinc ion binding"/>
    <property type="evidence" value="ECO:0007669"/>
    <property type="project" value="UniProtKB-KW"/>
</dbReference>
<keyword evidence="1" id="KW-0479">Metal-binding</keyword>
<accession>A0A6A4BBX1</accession>
<reference evidence="4 5" key="1">
    <citation type="submission" date="2018-08" db="EMBL/GenBank/DDBJ databases">
        <title>Genomic investigation of the strawberry pathogen Phytophthora fragariae indicates pathogenicity is determined by transcriptional variation in three key races.</title>
        <authorList>
            <person name="Adams T.M."/>
            <person name="Armitage A.D."/>
            <person name="Sobczyk M.K."/>
            <person name="Bates H.J."/>
            <person name="Dunwell J.M."/>
            <person name="Nellist C.F."/>
            <person name="Harrison R.J."/>
        </authorList>
    </citation>
    <scope>NUCLEOTIDE SEQUENCE [LARGE SCALE GENOMIC DNA]</scope>
    <source>
        <strain evidence="4 5">A4</strain>
    </source>
</reference>
<feature type="domain" description="SWIM-type" evidence="3">
    <location>
        <begin position="315"/>
        <end position="347"/>
    </location>
</feature>